<dbReference type="OrthoDB" id="6499973at2759"/>
<keyword evidence="4" id="KW-0812">Transmembrane</keyword>
<dbReference type="SUPFAM" id="SSF103473">
    <property type="entry name" value="MFS general substrate transporter"/>
    <property type="match status" value="1"/>
</dbReference>
<dbReference type="EMBL" id="PDLN01000002">
    <property type="protein sequence ID" value="RDW92548.1"/>
    <property type="molecule type" value="Genomic_DNA"/>
</dbReference>
<evidence type="ECO:0000256" key="1">
    <source>
        <dbReference type="ARBA" id="ARBA00004141"/>
    </source>
</evidence>
<dbReference type="GO" id="GO:0016020">
    <property type="term" value="C:membrane"/>
    <property type="evidence" value="ECO:0007669"/>
    <property type="project" value="UniProtKB-SubCell"/>
</dbReference>
<evidence type="ECO:0000256" key="3">
    <source>
        <dbReference type="SAM" id="MobiDB-lite"/>
    </source>
</evidence>
<feature type="region of interest" description="Disordered" evidence="3">
    <location>
        <begin position="504"/>
        <end position="570"/>
    </location>
</feature>
<feature type="transmembrane region" description="Helical" evidence="4">
    <location>
        <begin position="323"/>
        <end position="342"/>
    </location>
</feature>
<feature type="compositionally biased region" description="Basic and acidic residues" evidence="3">
    <location>
        <begin position="527"/>
        <end position="542"/>
    </location>
</feature>
<comment type="similarity">
    <text evidence="2">Belongs to the major facilitator superfamily. Monocarboxylate porter (TC 2.A.1.13) family.</text>
</comment>
<feature type="transmembrane region" description="Helical" evidence="4">
    <location>
        <begin position="382"/>
        <end position="405"/>
    </location>
</feature>
<keyword evidence="4" id="KW-1133">Transmembrane helix</keyword>
<feature type="transmembrane region" description="Helical" evidence="4">
    <location>
        <begin position="451"/>
        <end position="473"/>
    </location>
</feature>
<dbReference type="InterPro" id="IPR011701">
    <property type="entry name" value="MFS"/>
</dbReference>
<comment type="subcellular location">
    <subcellularLocation>
        <location evidence="1">Membrane</location>
        <topology evidence="1">Multi-pass membrane protein</topology>
    </subcellularLocation>
</comment>
<proteinExistence type="inferred from homology"/>
<keyword evidence="6" id="KW-1185">Reference proteome</keyword>
<name>A0A3D8T3H5_9HELO</name>
<reference evidence="5 6" key="1">
    <citation type="journal article" date="2018" name="IMA Fungus">
        <title>IMA Genome-F 9: Draft genome sequence of Annulohypoxylon stygium, Aspergillus mulundensis, Berkeleyomyces basicola (syn. Thielaviopsis basicola), Ceratocystis smalleyi, two Cercospora beticola strains, Coleophoma cylindrospora, Fusarium fracticaudum, Phialophora cf. hyalina, and Morchella septimelata.</title>
        <authorList>
            <person name="Wingfield B.D."/>
            <person name="Bills G.F."/>
            <person name="Dong Y."/>
            <person name="Huang W."/>
            <person name="Nel W.J."/>
            <person name="Swalarsk-Parry B.S."/>
            <person name="Vaghefi N."/>
            <person name="Wilken P.M."/>
            <person name="An Z."/>
            <person name="de Beer Z.W."/>
            <person name="De Vos L."/>
            <person name="Chen L."/>
            <person name="Duong T.A."/>
            <person name="Gao Y."/>
            <person name="Hammerbacher A."/>
            <person name="Kikkert J.R."/>
            <person name="Li Y."/>
            <person name="Li H."/>
            <person name="Li K."/>
            <person name="Li Q."/>
            <person name="Liu X."/>
            <person name="Ma X."/>
            <person name="Naidoo K."/>
            <person name="Pethybridge S.J."/>
            <person name="Sun J."/>
            <person name="Steenkamp E.T."/>
            <person name="van der Nest M.A."/>
            <person name="van Wyk S."/>
            <person name="Wingfield M.J."/>
            <person name="Xiong C."/>
            <person name="Yue Q."/>
            <person name="Zhang X."/>
        </authorList>
    </citation>
    <scope>NUCLEOTIDE SEQUENCE [LARGE SCALE GENOMIC DNA]</scope>
    <source>
        <strain evidence="5 6">BP5796</strain>
    </source>
</reference>
<evidence type="ECO:0000313" key="6">
    <source>
        <dbReference type="Proteomes" id="UP000256328"/>
    </source>
</evidence>
<evidence type="ECO:0000313" key="5">
    <source>
        <dbReference type="EMBL" id="RDW92548.1"/>
    </source>
</evidence>
<dbReference type="PANTHER" id="PTHR11360">
    <property type="entry name" value="MONOCARBOXYLATE TRANSPORTER"/>
    <property type="match status" value="1"/>
</dbReference>
<keyword evidence="4" id="KW-0472">Membrane</keyword>
<accession>A0A3D8T3H5</accession>
<evidence type="ECO:0000256" key="2">
    <source>
        <dbReference type="ARBA" id="ARBA00006727"/>
    </source>
</evidence>
<feature type="transmembrane region" description="Helical" evidence="4">
    <location>
        <begin position="354"/>
        <end position="376"/>
    </location>
</feature>
<feature type="transmembrane region" description="Helical" evidence="4">
    <location>
        <begin position="197"/>
        <end position="215"/>
    </location>
</feature>
<gene>
    <name evidence="5" type="ORF">BP5796_01942</name>
</gene>
<feature type="transmembrane region" description="Helical" evidence="4">
    <location>
        <begin position="163"/>
        <end position="185"/>
    </location>
</feature>
<feature type="transmembrane region" description="Helical" evidence="4">
    <location>
        <begin position="294"/>
        <end position="317"/>
    </location>
</feature>
<feature type="region of interest" description="Disordered" evidence="3">
    <location>
        <begin position="1"/>
        <end position="63"/>
    </location>
</feature>
<dbReference type="InterPro" id="IPR050327">
    <property type="entry name" value="Proton-linked_MCT"/>
</dbReference>
<protein>
    <recommendedName>
        <fullName evidence="7">Major facilitator superfamily (MFS) profile domain-containing protein</fullName>
    </recommendedName>
</protein>
<dbReference type="Pfam" id="PF07690">
    <property type="entry name" value="MFS_1"/>
    <property type="match status" value="1"/>
</dbReference>
<sequence length="570" mass="61625">MSREDSEPRPSPPEKLGGVESERTFFSGKTTTAPITSRLPKEEVSDGNASYAADGEKDEDGTAGLNVLQRTLTTRSELRSIRNPGPPPDGGTRAWLQVFQGHLAIFNTMGYINSYGLFEQYYVANLGLNSSDLAWPGSVQIFLFCLLATVSGRLFDSGYYRHILLFGFFLQLLGIFCTSFCKTYWQIFLAQGVTQGLGNGFVLCPTMSLVSTYFLKRRSVAISTVASGSATGGVIFPLIAQQLIPKIGFPWTVRVMGFVMLANMAIILALARTRIPPRKAGPVLELAAFKEPPYTLFICGMFCIFLALYFAFTYINLYAKDMLGASTHMSLTILLVMNAVGFPGRVAPAFIADAYLGPINTLIPLTFLCSFMLYIWATVKTLNGLIAFAVFFGLTNAAVQGIFMGSMTSLTKDLSKIGTRVGMALSILAFAALIGPPIAGQLIQVDNGSFLYTQLFGGSTTILGTALLVAARVSETGGTLHLRLFGGRLSMVFVRGGDSLNTELKNPNVAATPDKPRPQLLPPLPMDTERSVGRERTEEKKTKCFRGAKSNTNLYANNDGGAGSDLKALA</sequence>
<evidence type="ECO:0008006" key="7">
    <source>
        <dbReference type="Google" id="ProtNLM"/>
    </source>
</evidence>
<feature type="transmembrane region" description="Helical" evidence="4">
    <location>
        <begin position="220"/>
        <end position="239"/>
    </location>
</feature>
<comment type="caution">
    <text evidence="5">The sequence shown here is derived from an EMBL/GenBank/DDBJ whole genome shotgun (WGS) entry which is preliminary data.</text>
</comment>
<dbReference type="Proteomes" id="UP000256328">
    <property type="component" value="Unassembled WGS sequence"/>
</dbReference>
<dbReference type="AlphaFoldDB" id="A0A3D8T3H5"/>
<feature type="transmembrane region" description="Helical" evidence="4">
    <location>
        <begin position="251"/>
        <end position="273"/>
    </location>
</feature>
<feature type="transmembrane region" description="Helical" evidence="4">
    <location>
        <begin position="133"/>
        <end position="151"/>
    </location>
</feature>
<organism evidence="5 6">
    <name type="scientific">Coleophoma crateriformis</name>
    <dbReference type="NCBI Taxonomy" id="565419"/>
    <lineage>
        <taxon>Eukaryota</taxon>
        <taxon>Fungi</taxon>
        <taxon>Dikarya</taxon>
        <taxon>Ascomycota</taxon>
        <taxon>Pezizomycotina</taxon>
        <taxon>Leotiomycetes</taxon>
        <taxon>Helotiales</taxon>
        <taxon>Dermateaceae</taxon>
        <taxon>Coleophoma</taxon>
    </lineage>
</organism>
<dbReference type="Gene3D" id="1.20.1250.20">
    <property type="entry name" value="MFS general substrate transporter like domains"/>
    <property type="match status" value="2"/>
</dbReference>
<dbReference type="GO" id="GO:0022857">
    <property type="term" value="F:transmembrane transporter activity"/>
    <property type="evidence" value="ECO:0007669"/>
    <property type="project" value="InterPro"/>
</dbReference>
<feature type="transmembrane region" description="Helical" evidence="4">
    <location>
        <begin position="417"/>
        <end position="439"/>
    </location>
</feature>
<dbReference type="InterPro" id="IPR036259">
    <property type="entry name" value="MFS_trans_sf"/>
</dbReference>
<dbReference type="PANTHER" id="PTHR11360:SF130">
    <property type="entry name" value="MAJOR FACILITATOR SUPERFAMILY (MFS) PROFILE DOMAIN-CONTAINING PROTEIN-RELATED"/>
    <property type="match status" value="1"/>
</dbReference>
<evidence type="ECO:0000256" key="4">
    <source>
        <dbReference type="SAM" id="Phobius"/>
    </source>
</evidence>